<proteinExistence type="predicted"/>
<evidence type="ECO:0000313" key="7">
    <source>
        <dbReference type="EMBL" id="GGL50046.1"/>
    </source>
</evidence>
<evidence type="ECO:0000256" key="3">
    <source>
        <dbReference type="ARBA" id="ARBA00022989"/>
    </source>
</evidence>
<protein>
    <recommendedName>
        <fullName evidence="6">Yip1 domain-containing protein</fullName>
    </recommendedName>
</protein>
<gene>
    <name evidence="7" type="ORF">GCM10009039_05230</name>
</gene>
<comment type="subcellular location">
    <subcellularLocation>
        <location evidence="1">Membrane</location>
        <topology evidence="1">Multi-pass membrane protein</topology>
    </subcellularLocation>
</comment>
<accession>A0A830FIB1</accession>
<keyword evidence="2 5" id="KW-0812">Transmembrane</keyword>
<reference evidence="7" key="2">
    <citation type="submission" date="2020-09" db="EMBL/GenBank/DDBJ databases">
        <authorList>
            <person name="Sun Q."/>
            <person name="Ohkuma M."/>
        </authorList>
    </citation>
    <scope>NUCLEOTIDE SEQUENCE</scope>
    <source>
        <strain evidence="7">JCM 19596</strain>
    </source>
</reference>
<comment type="caution">
    <text evidence="7">The sequence shown here is derived from an EMBL/GenBank/DDBJ whole genome shotgun (WGS) entry which is preliminary data.</text>
</comment>
<dbReference type="GO" id="GO:0016020">
    <property type="term" value="C:membrane"/>
    <property type="evidence" value="ECO:0007669"/>
    <property type="project" value="UniProtKB-SubCell"/>
</dbReference>
<evidence type="ECO:0000256" key="4">
    <source>
        <dbReference type="ARBA" id="ARBA00023136"/>
    </source>
</evidence>
<keyword evidence="3 5" id="KW-1133">Transmembrane helix</keyword>
<dbReference type="AlphaFoldDB" id="A0A830FIB1"/>
<dbReference type="EMBL" id="BMPG01000001">
    <property type="protein sequence ID" value="GGL50046.1"/>
    <property type="molecule type" value="Genomic_DNA"/>
</dbReference>
<feature type="transmembrane region" description="Helical" evidence="5">
    <location>
        <begin position="126"/>
        <end position="149"/>
    </location>
</feature>
<keyword evidence="8" id="KW-1185">Reference proteome</keyword>
<evidence type="ECO:0000256" key="1">
    <source>
        <dbReference type="ARBA" id="ARBA00004141"/>
    </source>
</evidence>
<feature type="transmembrane region" description="Helical" evidence="5">
    <location>
        <begin position="44"/>
        <end position="66"/>
    </location>
</feature>
<name>A0A830FIB1_9EURY</name>
<evidence type="ECO:0000256" key="2">
    <source>
        <dbReference type="ARBA" id="ARBA00022692"/>
    </source>
</evidence>
<feature type="transmembrane region" description="Helical" evidence="5">
    <location>
        <begin position="161"/>
        <end position="188"/>
    </location>
</feature>
<dbReference type="Pfam" id="PF04893">
    <property type="entry name" value="Yip1"/>
    <property type="match status" value="1"/>
</dbReference>
<dbReference type="InterPro" id="IPR006977">
    <property type="entry name" value="Yip1_dom"/>
</dbReference>
<reference evidence="7" key="1">
    <citation type="journal article" date="2014" name="Int. J. Syst. Evol. Microbiol.">
        <title>Complete genome sequence of Corynebacterium casei LMG S-19264T (=DSM 44701T), isolated from a smear-ripened cheese.</title>
        <authorList>
            <consortium name="US DOE Joint Genome Institute (JGI-PGF)"/>
            <person name="Walter F."/>
            <person name="Albersmeier A."/>
            <person name="Kalinowski J."/>
            <person name="Ruckert C."/>
        </authorList>
    </citation>
    <scope>NUCLEOTIDE SEQUENCE</scope>
    <source>
        <strain evidence="7">JCM 19596</strain>
    </source>
</reference>
<feature type="transmembrane region" description="Helical" evidence="5">
    <location>
        <begin position="208"/>
        <end position="227"/>
    </location>
</feature>
<sequence>MFIPDARDSDPRMQFRQSLHALFDLLVRPDAFFERDGAWSLGRAFGVVLAVSAVTTAAVAAMGWLFTSNIDATVTVTTMEPWSDATCESFAEMNSTPEPCTIDEPQTKQVSVGAKVWSAFVGRLPFVFVASLLGWVLVAAALHAATWLLGGEGSFAGTLTVAGWAVVPTIVQAAFALVGFTLLVRGTAFSNDPEVLVQQLRTLSSSTGNAWAAVGGLVAGVWQAYIWTHGLAHARSLRVSDAAVAAGIVAVVTIALSLV</sequence>
<feature type="domain" description="Yip1" evidence="6">
    <location>
        <begin position="23"/>
        <end position="256"/>
    </location>
</feature>
<evidence type="ECO:0000259" key="6">
    <source>
        <dbReference type="Pfam" id="PF04893"/>
    </source>
</evidence>
<dbReference type="Proteomes" id="UP000607197">
    <property type="component" value="Unassembled WGS sequence"/>
</dbReference>
<organism evidence="7 8">
    <name type="scientific">Halocalculus aciditolerans</name>
    <dbReference type="NCBI Taxonomy" id="1383812"/>
    <lineage>
        <taxon>Archaea</taxon>
        <taxon>Methanobacteriati</taxon>
        <taxon>Methanobacteriota</taxon>
        <taxon>Stenosarchaea group</taxon>
        <taxon>Halobacteria</taxon>
        <taxon>Halobacteriales</taxon>
        <taxon>Halobacteriaceae</taxon>
        <taxon>Halocalculus</taxon>
    </lineage>
</organism>
<evidence type="ECO:0000313" key="8">
    <source>
        <dbReference type="Proteomes" id="UP000607197"/>
    </source>
</evidence>
<keyword evidence="4 5" id="KW-0472">Membrane</keyword>
<feature type="transmembrane region" description="Helical" evidence="5">
    <location>
        <begin position="239"/>
        <end position="258"/>
    </location>
</feature>
<evidence type="ECO:0000256" key="5">
    <source>
        <dbReference type="SAM" id="Phobius"/>
    </source>
</evidence>